<accession>A0ABU3L5B5</accession>
<reference evidence="3 4" key="1">
    <citation type="submission" date="2023-09" db="EMBL/GenBank/DDBJ databases">
        <title>Novel taxa isolated from Blanes Bay.</title>
        <authorList>
            <person name="Rey-Velasco X."/>
            <person name="Lucena T."/>
        </authorList>
    </citation>
    <scope>NUCLEOTIDE SEQUENCE [LARGE SCALE GENOMIC DNA]</scope>
    <source>
        <strain evidence="3 4">S334</strain>
    </source>
</reference>
<dbReference type="SMART" id="SM00014">
    <property type="entry name" value="acidPPc"/>
    <property type="match status" value="1"/>
</dbReference>
<keyword evidence="4" id="KW-1185">Reference proteome</keyword>
<dbReference type="EMBL" id="JAVTTP010000001">
    <property type="protein sequence ID" value="MDT7828568.1"/>
    <property type="molecule type" value="Genomic_DNA"/>
</dbReference>
<organism evidence="3 4">
    <name type="scientific">Pricia mediterranea</name>
    <dbReference type="NCBI Taxonomy" id="3076079"/>
    <lineage>
        <taxon>Bacteria</taxon>
        <taxon>Pseudomonadati</taxon>
        <taxon>Bacteroidota</taxon>
        <taxon>Flavobacteriia</taxon>
        <taxon>Flavobacteriales</taxon>
        <taxon>Flavobacteriaceae</taxon>
        <taxon>Pricia</taxon>
    </lineage>
</organism>
<dbReference type="SUPFAM" id="SSF48317">
    <property type="entry name" value="Acid phosphatase/Vanadium-dependent haloperoxidase"/>
    <property type="match status" value="1"/>
</dbReference>
<dbReference type="Gene3D" id="1.20.144.10">
    <property type="entry name" value="Phosphatidic acid phosphatase type 2/haloperoxidase"/>
    <property type="match status" value="1"/>
</dbReference>
<evidence type="ECO:0000259" key="2">
    <source>
        <dbReference type="SMART" id="SM00014"/>
    </source>
</evidence>
<evidence type="ECO:0000256" key="1">
    <source>
        <dbReference type="SAM" id="SignalP"/>
    </source>
</evidence>
<proteinExistence type="predicted"/>
<feature type="signal peptide" evidence="1">
    <location>
        <begin position="1"/>
        <end position="19"/>
    </location>
</feature>
<sequence length="287" mass="32220">MLKSLSILFLLLCSAFTLAQDSLSNDPPETKWNAFKYDFANIFKGMGHSYTRPFHWQGKQWMQFGGFVAGTALVYTADYETSRFIRANRESVPTWLRDYGEFYGSPQYQMIAAAGVYSIGLFTENEKLRRTGVLLVSSTASTGLLQQVLKTVVGRARPESNLGKDTFDPFNSNRRFHSFPSGHAVTAFTAAYAVGKQFKSPWVKAGIYTAGAIPGISRLWDGQHWLSDFVVSIVISVATVESIDRFLDRKYDNKYNDEAERQAHLKDKKTSWDLNIGAGTIGLALRF</sequence>
<evidence type="ECO:0000313" key="4">
    <source>
        <dbReference type="Proteomes" id="UP001250656"/>
    </source>
</evidence>
<feature type="domain" description="Phosphatidic acid phosphatase type 2/haloperoxidase" evidence="2">
    <location>
        <begin position="131"/>
        <end position="244"/>
    </location>
</feature>
<gene>
    <name evidence="3" type="ORF">RQM65_07825</name>
</gene>
<dbReference type="RefSeq" id="WP_314013952.1">
    <property type="nucleotide sequence ID" value="NZ_JAVTTP010000001.1"/>
</dbReference>
<dbReference type="Pfam" id="PF01569">
    <property type="entry name" value="PAP2"/>
    <property type="match status" value="1"/>
</dbReference>
<protein>
    <submittedName>
        <fullName evidence="3">Phosphatase PAP2 family protein</fullName>
    </submittedName>
</protein>
<name>A0ABU3L5B5_9FLAO</name>
<comment type="caution">
    <text evidence="3">The sequence shown here is derived from an EMBL/GenBank/DDBJ whole genome shotgun (WGS) entry which is preliminary data.</text>
</comment>
<evidence type="ECO:0000313" key="3">
    <source>
        <dbReference type="EMBL" id="MDT7828568.1"/>
    </source>
</evidence>
<keyword evidence="1" id="KW-0732">Signal</keyword>
<feature type="chain" id="PRO_5046196403" evidence="1">
    <location>
        <begin position="20"/>
        <end position="287"/>
    </location>
</feature>
<dbReference type="Proteomes" id="UP001250656">
    <property type="component" value="Unassembled WGS sequence"/>
</dbReference>
<dbReference type="InterPro" id="IPR036938">
    <property type="entry name" value="PAP2/HPO_sf"/>
</dbReference>
<dbReference type="InterPro" id="IPR000326">
    <property type="entry name" value="PAP2/HPO"/>
</dbReference>